<evidence type="ECO:0000256" key="1">
    <source>
        <dbReference type="SAM" id="SignalP"/>
    </source>
</evidence>
<gene>
    <name evidence="2" type="ORF">HOP52_17105</name>
</gene>
<accession>A0ABS9PDF1</accession>
<feature type="signal peptide" evidence="1">
    <location>
        <begin position="1"/>
        <end position="22"/>
    </location>
</feature>
<sequence length="252" mass="26877">MRRAFLAACAAISLLLSGCASQLSIQAQPAADHQTVYVAGQPLMLSDKQYSVAVSPSSSLAMSNESLSFLVFLTNTHDEPINFGPGNITALLNGQPIRVFTHEEVLVQMERDRDAQALSAALAGLGQSMSATGHQQHFGTMSGQYYGRQGYVGHGTGTYSGTTYDPTAAAVAQSSIQAKTQQNISNISQRHDQEIANARAALLLTETVYPGQSHGGYIRTEQLGDNNTSGTLNLTVTVDGEHHSFDFAVRNN</sequence>
<name>A0ABS9PDF1_9GAMM</name>
<dbReference type="PROSITE" id="PS51257">
    <property type="entry name" value="PROKAR_LIPOPROTEIN"/>
    <property type="match status" value="1"/>
</dbReference>
<reference evidence="2 3" key="1">
    <citation type="submission" date="2020-05" db="EMBL/GenBank/DDBJ databases">
        <title>Comparative genomic analysis of denitrifying bacteria from Halomonas genus.</title>
        <authorList>
            <person name="Wang L."/>
            <person name="Shao Z."/>
        </authorList>
    </citation>
    <scope>NUCLEOTIDE SEQUENCE [LARGE SCALE GENOMIC DNA]</scope>
    <source>
        <strain evidence="2 3">A4</strain>
    </source>
</reference>
<evidence type="ECO:0008006" key="4">
    <source>
        <dbReference type="Google" id="ProtNLM"/>
    </source>
</evidence>
<dbReference type="RefSeq" id="WP_238978613.1">
    <property type="nucleotide sequence ID" value="NZ_JABFUC010000016.1"/>
</dbReference>
<evidence type="ECO:0000313" key="2">
    <source>
        <dbReference type="EMBL" id="MCG6659474.1"/>
    </source>
</evidence>
<dbReference type="Proteomes" id="UP000814385">
    <property type="component" value="Unassembled WGS sequence"/>
</dbReference>
<protein>
    <recommendedName>
        <fullName evidence="4">Lipoprotein</fullName>
    </recommendedName>
</protein>
<comment type="caution">
    <text evidence="2">The sequence shown here is derived from an EMBL/GenBank/DDBJ whole genome shotgun (WGS) entry which is preliminary data.</text>
</comment>
<feature type="chain" id="PRO_5047489257" description="Lipoprotein" evidence="1">
    <location>
        <begin position="23"/>
        <end position="252"/>
    </location>
</feature>
<keyword evidence="3" id="KW-1185">Reference proteome</keyword>
<organism evidence="2 3">
    <name type="scientific">Billgrantia campisalis</name>
    <dbReference type="NCBI Taxonomy" id="74661"/>
    <lineage>
        <taxon>Bacteria</taxon>
        <taxon>Pseudomonadati</taxon>
        <taxon>Pseudomonadota</taxon>
        <taxon>Gammaproteobacteria</taxon>
        <taxon>Oceanospirillales</taxon>
        <taxon>Halomonadaceae</taxon>
        <taxon>Billgrantia</taxon>
    </lineage>
</organism>
<keyword evidence="1" id="KW-0732">Signal</keyword>
<proteinExistence type="predicted"/>
<evidence type="ECO:0000313" key="3">
    <source>
        <dbReference type="Proteomes" id="UP000814385"/>
    </source>
</evidence>
<dbReference type="EMBL" id="JABFUC010000016">
    <property type="protein sequence ID" value="MCG6659474.1"/>
    <property type="molecule type" value="Genomic_DNA"/>
</dbReference>